<accession>A0ABR7X2K1</accession>
<keyword evidence="1" id="KW-1133">Transmembrane helix</keyword>
<proteinExistence type="predicted"/>
<dbReference type="Proteomes" id="UP000618754">
    <property type="component" value="Unassembled WGS sequence"/>
</dbReference>
<evidence type="ECO:0000313" key="3">
    <source>
        <dbReference type="EMBL" id="MBD1383805.1"/>
    </source>
</evidence>
<feature type="domain" description="K+ potassium transporter integral membrane" evidence="2">
    <location>
        <begin position="17"/>
        <end position="73"/>
    </location>
</feature>
<reference evidence="3 4" key="1">
    <citation type="submission" date="2020-09" db="EMBL/GenBank/DDBJ databases">
        <title>Novel species of Mucilaginibacter isolated from a glacier on the Tibetan Plateau.</title>
        <authorList>
            <person name="Liu Q."/>
            <person name="Xin Y.-H."/>
        </authorList>
    </citation>
    <scope>NUCLEOTIDE SEQUENCE [LARGE SCALE GENOMIC DNA]</scope>
    <source>
        <strain evidence="3 4">CGMCC 1.13878</strain>
    </source>
</reference>
<organism evidence="3 4">
    <name type="scientific">Mucilaginibacter rigui</name>
    <dbReference type="NCBI Taxonomy" id="534635"/>
    <lineage>
        <taxon>Bacteria</taxon>
        <taxon>Pseudomonadati</taxon>
        <taxon>Bacteroidota</taxon>
        <taxon>Sphingobacteriia</taxon>
        <taxon>Sphingobacteriales</taxon>
        <taxon>Sphingobacteriaceae</taxon>
        <taxon>Mucilaginibacter</taxon>
    </lineage>
</organism>
<keyword evidence="1" id="KW-0472">Membrane</keyword>
<keyword evidence="1" id="KW-0812">Transmembrane</keyword>
<dbReference type="Pfam" id="PF02705">
    <property type="entry name" value="K_trans"/>
    <property type="match status" value="1"/>
</dbReference>
<evidence type="ECO:0000313" key="4">
    <source>
        <dbReference type="Proteomes" id="UP000618754"/>
    </source>
</evidence>
<comment type="caution">
    <text evidence="3">The sequence shown here is derived from an EMBL/GenBank/DDBJ whole genome shotgun (WGS) entry which is preliminary data.</text>
</comment>
<evidence type="ECO:0000256" key="1">
    <source>
        <dbReference type="SAM" id="Phobius"/>
    </source>
</evidence>
<gene>
    <name evidence="3" type="ORF">IDJ75_00825</name>
</gene>
<keyword evidence="4" id="KW-1185">Reference proteome</keyword>
<dbReference type="RefSeq" id="WP_191173722.1">
    <property type="nucleotide sequence ID" value="NZ_JACWMW010000001.1"/>
</dbReference>
<dbReference type="InterPro" id="IPR053951">
    <property type="entry name" value="K_trans_N"/>
</dbReference>
<sequence>MSNHKDLQKLSAPGLLPGLGIIYGYAGTSPLYVFAAVNSITPVSEKLSPGGVSLNFWIPALQTLKYIVTTLGAFNRLVMKNVLFIYVQLKRISLSEERNFTPDMRFINIEKIPLMFTSPGSIVIGRVNVSS</sequence>
<dbReference type="EMBL" id="JACWMW010000001">
    <property type="protein sequence ID" value="MBD1383805.1"/>
    <property type="molecule type" value="Genomic_DNA"/>
</dbReference>
<evidence type="ECO:0000259" key="2">
    <source>
        <dbReference type="Pfam" id="PF02705"/>
    </source>
</evidence>
<feature type="transmembrane region" description="Helical" evidence="1">
    <location>
        <begin position="12"/>
        <end position="34"/>
    </location>
</feature>
<name>A0ABR7X2K1_9SPHI</name>
<protein>
    <submittedName>
        <fullName evidence="3">KUP/HAK/KT family potassium transporter</fullName>
    </submittedName>
</protein>